<proteinExistence type="predicted"/>
<keyword evidence="3" id="KW-1185">Reference proteome</keyword>
<reference evidence="1" key="2">
    <citation type="submission" date="2020-08" db="EMBL/GenBank/DDBJ databases">
        <authorList>
            <person name="Shumante A."/>
            <person name="Zimin A.V."/>
            <person name="Puiu D."/>
            <person name="Salzberg S.L."/>
        </authorList>
    </citation>
    <scope>NUCLEOTIDE SEQUENCE</scope>
    <source>
        <strain evidence="1">WC2-LM</strain>
        <tissue evidence="1">Liver</tissue>
    </source>
</reference>
<dbReference type="AlphaFoldDB" id="A0A5E4BS09"/>
<reference evidence="2 3" key="1">
    <citation type="submission" date="2019-04" db="EMBL/GenBank/DDBJ databases">
        <authorList>
            <person name="Alioto T."/>
            <person name="Alioto T."/>
        </authorList>
    </citation>
    <scope>NUCLEOTIDE SEQUENCE [LARGE SCALE GENOMIC DNA]</scope>
</reference>
<dbReference type="EMBL" id="WJEC01000895">
    <property type="protein sequence ID" value="KAF7480540.1"/>
    <property type="molecule type" value="Genomic_DNA"/>
</dbReference>
<dbReference type="EMBL" id="CABDUW010000558">
    <property type="protein sequence ID" value="VTJ71402.1"/>
    <property type="molecule type" value="Genomic_DNA"/>
</dbReference>
<organism evidence="2 3">
    <name type="scientific">Marmota monax</name>
    <name type="common">Woodchuck</name>
    <dbReference type="NCBI Taxonomy" id="9995"/>
    <lineage>
        <taxon>Eukaryota</taxon>
        <taxon>Metazoa</taxon>
        <taxon>Chordata</taxon>
        <taxon>Craniata</taxon>
        <taxon>Vertebrata</taxon>
        <taxon>Euteleostomi</taxon>
        <taxon>Mammalia</taxon>
        <taxon>Eutheria</taxon>
        <taxon>Euarchontoglires</taxon>
        <taxon>Glires</taxon>
        <taxon>Rodentia</taxon>
        <taxon>Sciuromorpha</taxon>
        <taxon>Sciuridae</taxon>
        <taxon>Xerinae</taxon>
        <taxon>Marmotini</taxon>
        <taxon>Marmota</taxon>
    </lineage>
</organism>
<name>A0A5E4BS09_MARMO</name>
<sequence length="82" mass="9625">MTLLIKKLKHLYVNRQGRNLQYNRNFDWYFGSKLKLYHHVDTGNSYLCGYLKIKGLTEALEDVVTLPLWFAASPYPEEVSQS</sequence>
<gene>
    <name evidence="1" type="ORF">GHT09_008285</name>
    <name evidence="2" type="ORF">MONAX_5E013034</name>
</gene>
<accession>A0A5E4BS09</accession>
<dbReference type="Proteomes" id="UP000335636">
    <property type="component" value="Unassembled WGS sequence"/>
</dbReference>
<evidence type="ECO:0000313" key="3">
    <source>
        <dbReference type="Proteomes" id="UP000335636"/>
    </source>
</evidence>
<evidence type="ECO:0000313" key="2">
    <source>
        <dbReference type="EMBL" id="VTJ71402.1"/>
    </source>
</evidence>
<evidence type="ECO:0000313" key="1">
    <source>
        <dbReference type="EMBL" id="KAF7480540.1"/>
    </source>
</evidence>
<protein>
    <submittedName>
        <fullName evidence="2">Uncharacterized protein</fullName>
    </submittedName>
</protein>
<dbReference type="Proteomes" id="UP000662637">
    <property type="component" value="Unassembled WGS sequence"/>
</dbReference>